<keyword evidence="3" id="KW-1185">Reference proteome</keyword>
<organism evidence="2 3">
    <name type="scientific">Zingiber officinale</name>
    <name type="common">Ginger</name>
    <name type="synonym">Amomum zingiber</name>
    <dbReference type="NCBI Taxonomy" id="94328"/>
    <lineage>
        <taxon>Eukaryota</taxon>
        <taxon>Viridiplantae</taxon>
        <taxon>Streptophyta</taxon>
        <taxon>Embryophyta</taxon>
        <taxon>Tracheophyta</taxon>
        <taxon>Spermatophyta</taxon>
        <taxon>Magnoliopsida</taxon>
        <taxon>Liliopsida</taxon>
        <taxon>Zingiberales</taxon>
        <taxon>Zingiberaceae</taxon>
        <taxon>Zingiber</taxon>
    </lineage>
</organism>
<proteinExistence type="predicted"/>
<sequence>MLSRPLKVCTHLLREKRACRVCDVIWDPHSVALIPISHDKPRDTSAWRSHTRSRSFPFEQYAVASAFRLDSWDAIIVPVSPNRELSLLAFLELQLARFCQENRDGADIEKQRRRGAAPLVAKPLWELHWLIENRMDWTVHVLVHEERIGAQAKWGQAGACRASSLSGFGHFGSLCLCLINQLSLKRNAASSSLSFCMDAVPPESMRQHGRRLCELLEDQQELLEHDGYSDRAVNSAACICWFGSACRRLKRLSNYGFKRKKKAEAIRLLIKRAWRWHAAAVDRVTKINSRGVKFHRLSSSAAADDAEMNKEERSPVSVLALHSHEVEEESTSPSSSESTEETKNSRMLEFEESLPDCDESITISELIDRDLSESKKEWTQFEHERREVGTAIEHIIFEDIRRETALDLLLHRSSCTMQIPVDSSHYF</sequence>
<gene>
    <name evidence="2" type="ORF">ZIOFF_042080</name>
</gene>
<dbReference type="AlphaFoldDB" id="A0A8J5G8K6"/>
<evidence type="ECO:0000313" key="2">
    <source>
        <dbReference type="EMBL" id="KAG6502191.1"/>
    </source>
</evidence>
<evidence type="ECO:0000256" key="1">
    <source>
        <dbReference type="SAM" id="MobiDB-lite"/>
    </source>
</evidence>
<name>A0A8J5G8K6_ZINOF</name>
<feature type="compositionally biased region" description="Basic and acidic residues" evidence="1">
    <location>
        <begin position="340"/>
        <end position="349"/>
    </location>
</feature>
<reference evidence="2 3" key="1">
    <citation type="submission" date="2020-08" db="EMBL/GenBank/DDBJ databases">
        <title>Plant Genome Project.</title>
        <authorList>
            <person name="Zhang R.-G."/>
        </authorList>
    </citation>
    <scope>NUCLEOTIDE SEQUENCE [LARGE SCALE GENOMIC DNA]</scope>
    <source>
        <tissue evidence="2">Rhizome</tissue>
    </source>
</reference>
<dbReference type="PANTHER" id="PTHR36885">
    <property type="entry name" value="EXPRESSED PROTEIN"/>
    <property type="match status" value="1"/>
</dbReference>
<feature type="region of interest" description="Disordered" evidence="1">
    <location>
        <begin position="322"/>
        <end position="349"/>
    </location>
</feature>
<protein>
    <submittedName>
        <fullName evidence="2">Uncharacterized protein</fullName>
    </submittedName>
</protein>
<dbReference type="PANTHER" id="PTHR36885:SF2">
    <property type="entry name" value="DUF4378 DOMAIN-CONTAINING PROTEIN"/>
    <property type="match status" value="1"/>
</dbReference>
<accession>A0A8J5G8K6</accession>
<dbReference type="Proteomes" id="UP000734854">
    <property type="component" value="Unassembled WGS sequence"/>
</dbReference>
<comment type="caution">
    <text evidence="2">The sequence shown here is derived from an EMBL/GenBank/DDBJ whole genome shotgun (WGS) entry which is preliminary data.</text>
</comment>
<evidence type="ECO:0000313" key="3">
    <source>
        <dbReference type="Proteomes" id="UP000734854"/>
    </source>
</evidence>
<dbReference type="EMBL" id="JACMSC010000011">
    <property type="protein sequence ID" value="KAG6502191.1"/>
    <property type="molecule type" value="Genomic_DNA"/>
</dbReference>